<dbReference type="InterPro" id="IPR038109">
    <property type="entry name" value="DNA_bind_recomb_sf"/>
</dbReference>
<dbReference type="SUPFAM" id="SSF53041">
    <property type="entry name" value="Resolvase-like"/>
    <property type="match status" value="1"/>
</dbReference>
<dbReference type="CDD" id="cd00338">
    <property type="entry name" value="Ser_Recombinase"/>
    <property type="match status" value="1"/>
</dbReference>
<dbReference type="Pfam" id="PF00239">
    <property type="entry name" value="Resolvase"/>
    <property type="match status" value="1"/>
</dbReference>
<dbReference type="SMART" id="SM00857">
    <property type="entry name" value="Resolvase"/>
    <property type="match status" value="1"/>
</dbReference>
<name>A0A8S5MS24_9CAUD</name>
<sequence length="450" mass="52718">MIRCAIYDRVSTDLQVEKGLSLATQKDDLTQYAKDHGYVIVGYYEDEGITARKKMKNRKDLMRLLDDVKANKVDLILVTKLDRWFRNVKDYHNTQEILDAHHCNWKTIYEDYDSSTADGQLKINIMLAVAQNECDRTSERIKAVFRHKEAQGKVISGRMAPYGYKVVDGYVQKDESVSHIVVSAYERYFKTFSIRDVIRYLNMKYGENAPSDNVIDRLFKNEKYSGSFRGNPNWCEPYLTREQYEQIRTIGTTKQNTGQYEPYIFTSLIKCPICGNNFTGYRKKQNLKNGGQSIYIKYRCGNKFNRHGGASILEKTVENYLIENVLIFLQRDIEKLKSMAASEQESGNNAKVIHDEMGRLNLMYQKGRITDSYYESQYELLEKKLMELSTVCDIENTIEKRENLVSFFQGDWINLYRSLDAENKKIFWKKYIKAIQVDPETRKLCGFHFY</sequence>
<reference evidence="2" key="1">
    <citation type="journal article" date="2021" name="Proc. Natl. Acad. Sci. U.S.A.">
        <title>A Catalog of Tens of Thousands of Viruses from Human Metagenomes Reveals Hidden Associations with Chronic Diseases.</title>
        <authorList>
            <person name="Tisza M.J."/>
            <person name="Buck C.B."/>
        </authorList>
    </citation>
    <scope>NUCLEOTIDE SEQUENCE</scope>
    <source>
        <strain evidence="2">CtD6g5</strain>
    </source>
</reference>
<dbReference type="InterPro" id="IPR006119">
    <property type="entry name" value="Resolv_N"/>
</dbReference>
<dbReference type="Gene3D" id="3.90.1750.20">
    <property type="entry name" value="Putative Large Serine Recombinase, Chain B, Domain 2"/>
    <property type="match status" value="1"/>
</dbReference>
<evidence type="ECO:0000313" key="2">
    <source>
        <dbReference type="EMBL" id="DAD84970.1"/>
    </source>
</evidence>
<dbReference type="EMBL" id="BK014970">
    <property type="protein sequence ID" value="DAD84970.1"/>
    <property type="molecule type" value="Genomic_DNA"/>
</dbReference>
<accession>A0A8S5MS24</accession>
<protein>
    <submittedName>
        <fullName evidence="2">Integrase</fullName>
    </submittedName>
</protein>
<dbReference type="Gene3D" id="3.40.50.1390">
    <property type="entry name" value="Resolvase, N-terminal catalytic domain"/>
    <property type="match status" value="1"/>
</dbReference>
<dbReference type="InterPro" id="IPR050639">
    <property type="entry name" value="SSR_resolvase"/>
</dbReference>
<dbReference type="Pfam" id="PF13408">
    <property type="entry name" value="Zn_ribbon_recom"/>
    <property type="match status" value="1"/>
</dbReference>
<evidence type="ECO:0000259" key="1">
    <source>
        <dbReference type="SMART" id="SM00857"/>
    </source>
</evidence>
<dbReference type="GO" id="GO:0000150">
    <property type="term" value="F:DNA strand exchange activity"/>
    <property type="evidence" value="ECO:0007669"/>
    <property type="project" value="InterPro"/>
</dbReference>
<dbReference type="PANTHER" id="PTHR30461">
    <property type="entry name" value="DNA-INVERTASE FROM LAMBDOID PROPHAGE"/>
    <property type="match status" value="1"/>
</dbReference>
<organism evidence="2">
    <name type="scientific">Siphoviridae sp. ctD6g5</name>
    <dbReference type="NCBI Taxonomy" id="2826196"/>
    <lineage>
        <taxon>Viruses</taxon>
        <taxon>Duplodnaviria</taxon>
        <taxon>Heunggongvirae</taxon>
        <taxon>Uroviricota</taxon>
        <taxon>Caudoviricetes</taxon>
    </lineage>
</organism>
<dbReference type="InterPro" id="IPR036162">
    <property type="entry name" value="Resolvase-like_N_sf"/>
</dbReference>
<dbReference type="PANTHER" id="PTHR30461:SF23">
    <property type="entry name" value="DNA RECOMBINASE-RELATED"/>
    <property type="match status" value="1"/>
</dbReference>
<dbReference type="GO" id="GO:0003677">
    <property type="term" value="F:DNA binding"/>
    <property type="evidence" value="ECO:0007669"/>
    <property type="project" value="InterPro"/>
</dbReference>
<feature type="domain" description="Resolvase/invertase-type recombinase catalytic" evidence="1">
    <location>
        <begin position="4"/>
        <end position="154"/>
    </location>
</feature>
<proteinExistence type="predicted"/>
<dbReference type="InterPro" id="IPR025827">
    <property type="entry name" value="Zn_ribbon_recom_dom"/>
</dbReference>